<evidence type="ECO:0000256" key="4">
    <source>
        <dbReference type="PIRNR" id="PIRNR003352"/>
    </source>
</evidence>
<dbReference type="GO" id="GO:0005730">
    <property type="term" value="C:nucleolus"/>
    <property type="evidence" value="ECO:0007669"/>
    <property type="project" value="UniProtKB-UniRule"/>
</dbReference>
<evidence type="ECO:0000313" key="7">
    <source>
        <dbReference type="EMBL" id="PWN28458.1"/>
    </source>
</evidence>
<dbReference type="Proteomes" id="UP000245884">
    <property type="component" value="Unassembled WGS sequence"/>
</dbReference>
<reference evidence="7 8" key="1">
    <citation type="journal article" date="2018" name="Mol. Biol. Evol.">
        <title>Broad Genomic Sampling Reveals a Smut Pathogenic Ancestry of the Fungal Clade Ustilaginomycotina.</title>
        <authorList>
            <person name="Kijpornyongpan T."/>
            <person name="Mondo S.J."/>
            <person name="Barry K."/>
            <person name="Sandor L."/>
            <person name="Lee J."/>
            <person name="Lipzen A."/>
            <person name="Pangilinan J."/>
            <person name="LaButti K."/>
            <person name="Hainaut M."/>
            <person name="Henrissat B."/>
            <person name="Grigoriev I.V."/>
            <person name="Spatafora J.W."/>
            <person name="Aime M.C."/>
        </authorList>
    </citation>
    <scope>NUCLEOTIDE SEQUENCE [LARGE SCALE GENOMIC DNA]</scope>
    <source>
        <strain evidence="7 8">MCA 5214</strain>
    </source>
</reference>
<name>A0A316UUI6_9BASI</name>
<dbReference type="InterPro" id="IPR006958">
    <property type="entry name" value="Mak16"/>
</dbReference>
<feature type="region of interest" description="Disordered" evidence="5">
    <location>
        <begin position="197"/>
        <end position="351"/>
    </location>
</feature>
<proteinExistence type="inferred from homology"/>
<accession>A0A316UUI6</accession>
<evidence type="ECO:0000313" key="8">
    <source>
        <dbReference type="Proteomes" id="UP000245884"/>
    </source>
</evidence>
<feature type="compositionally biased region" description="Basic residues" evidence="5">
    <location>
        <begin position="316"/>
        <end position="325"/>
    </location>
</feature>
<evidence type="ECO:0000256" key="2">
    <source>
        <dbReference type="ARBA" id="ARBA00005514"/>
    </source>
</evidence>
<dbReference type="EMBL" id="KZ819665">
    <property type="protein sequence ID" value="PWN28458.1"/>
    <property type="molecule type" value="Genomic_DNA"/>
</dbReference>
<feature type="domain" description="Ribosomal eL28/Mak16" evidence="6">
    <location>
        <begin position="5"/>
        <end position="118"/>
    </location>
</feature>
<dbReference type="GeneID" id="37027690"/>
<dbReference type="GO" id="GO:0000470">
    <property type="term" value="P:maturation of LSU-rRNA"/>
    <property type="evidence" value="ECO:0007669"/>
    <property type="project" value="TreeGrafter"/>
</dbReference>
<dbReference type="STRING" id="1569628.A0A316UUI6"/>
<dbReference type="FunFam" id="3.30.390.110:FF:000001">
    <property type="entry name" value="Protein MAK16 homolog"/>
    <property type="match status" value="1"/>
</dbReference>
<feature type="compositionally biased region" description="Acidic residues" evidence="5">
    <location>
        <begin position="202"/>
        <end position="235"/>
    </location>
</feature>
<dbReference type="AlphaFoldDB" id="A0A316UUI6"/>
<keyword evidence="8" id="KW-1185">Reference proteome</keyword>
<dbReference type="RefSeq" id="XP_025363070.1">
    <property type="nucleotide sequence ID" value="XM_025505867.1"/>
</dbReference>
<protein>
    <recommendedName>
        <fullName evidence="4">Protein MAK16</fullName>
    </recommendedName>
</protein>
<dbReference type="PANTHER" id="PTHR23405">
    <property type="entry name" value="MAINTENANCE OF KILLER 16 MAK16 PROTEIN-RELATED"/>
    <property type="match status" value="1"/>
</dbReference>
<dbReference type="PIRSF" id="PIRSF003352">
    <property type="entry name" value="MAK16"/>
    <property type="match status" value="1"/>
</dbReference>
<dbReference type="PANTHER" id="PTHR23405:SF4">
    <property type="entry name" value="PROTEIN MAK16 HOMOLOG"/>
    <property type="match status" value="1"/>
</dbReference>
<dbReference type="GO" id="GO:0000460">
    <property type="term" value="P:maturation of 5.8S rRNA"/>
    <property type="evidence" value="ECO:0007669"/>
    <property type="project" value="TreeGrafter"/>
</dbReference>
<feature type="compositionally biased region" description="Acidic residues" evidence="5">
    <location>
        <begin position="266"/>
        <end position="287"/>
    </location>
</feature>
<sequence>MSDDIIWTVIGHGHCSYKLKSATHNTFCRNAYNLTGLCNRQSCPLANSRYATVREHEGKVYLYVKTAERAHSPAKMWERIRLNSNYSKALEQIDQELPYWSNFVVHKAKQRLTKITQYLIKLRKIRLKEEEQPKLVGINQKTERREATREQKALRAAKLEKSIEQELLNRLKSGAYGDAPLNVNEDVWQSVLEGRKRKEANAEEEDGLDLVDEESDEEDEQLLSDMEREWEEEEGVGERDFVSDDDESDEDDEDDMEDGFYGSSGEEGDSVDGAEESDAEDDDDDDEASAKGPSAAGSKRKQPSSSAGARPSKAAQGKKGKRPRGGKPGIEVEYEEERETQPLSREELANW</sequence>
<gene>
    <name evidence="7" type="ORF">BDZ90DRAFT_231443</name>
</gene>
<evidence type="ECO:0000259" key="6">
    <source>
        <dbReference type="Pfam" id="PF01778"/>
    </source>
</evidence>
<evidence type="ECO:0000256" key="5">
    <source>
        <dbReference type="SAM" id="MobiDB-lite"/>
    </source>
</evidence>
<evidence type="ECO:0000256" key="1">
    <source>
        <dbReference type="ARBA" id="ARBA00004123"/>
    </source>
</evidence>
<dbReference type="OrthoDB" id="10251342at2759"/>
<keyword evidence="3 4" id="KW-0539">Nucleus</keyword>
<comment type="subcellular location">
    <subcellularLocation>
        <location evidence="1">Nucleus</location>
    </subcellularLocation>
</comment>
<dbReference type="InterPro" id="IPR029004">
    <property type="entry name" value="Ribosomal_eL28/Mak16"/>
</dbReference>
<dbReference type="Gene3D" id="3.30.390.110">
    <property type="match status" value="1"/>
</dbReference>
<comment type="similarity">
    <text evidence="2 4">Belongs to the MAK16 family.</text>
</comment>
<dbReference type="Pfam" id="PF04874">
    <property type="entry name" value="Mak16"/>
    <property type="match status" value="1"/>
</dbReference>
<organism evidence="7 8">
    <name type="scientific">Jaminaea rosea</name>
    <dbReference type="NCBI Taxonomy" id="1569628"/>
    <lineage>
        <taxon>Eukaryota</taxon>
        <taxon>Fungi</taxon>
        <taxon>Dikarya</taxon>
        <taxon>Basidiomycota</taxon>
        <taxon>Ustilaginomycotina</taxon>
        <taxon>Exobasidiomycetes</taxon>
        <taxon>Microstromatales</taxon>
        <taxon>Microstromatales incertae sedis</taxon>
        <taxon>Jaminaea</taxon>
    </lineage>
</organism>
<dbReference type="GO" id="GO:0030687">
    <property type="term" value="C:preribosome, large subunit precursor"/>
    <property type="evidence" value="ECO:0007669"/>
    <property type="project" value="TreeGrafter"/>
</dbReference>
<feature type="compositionally biased region" description="Acidic residues" evidence="5">
    <location>
        <begin position="243"/>
        <end position="258"/>
    </location>
</feature>
<evidence type="ECO:0000256" key="3">
    <source>
        <dbReference type="ARBA" id="ARBA00023242"/>
    </source>
</evidence>
<dbReference type="Pfam" id="PF01778">
    <property type="entry name" value="Ribosomal_L28e"/>
    <property type="match status" value="1"/>
</dbReference>